<keyword evidence="4" id="KW-1185">Reference proteome</keyword>
<dbReference type="InterPro" id="IPR002559">
    <property type="entry name" value="Transposase_11"/>
</dbReference>
<evidence type="ECO:0000313" key="4">
    <source>
        <dbReference type="Proteomes" id="UP000321863"/>
    </source>
</evidence>
<evidence type="ECO:0000259" key="1">
    <source>
        <dbReference type="Pfam" id="PF01609"/>
    </source>
</evidence>
<dbReference type="EMBL" id="BJYJ01000089">
    <property type="protein sequence ID" value="GEN78264.1"/>
    <property type="molecule type" value="Genomic_DNA"/>
</dbReference>
<name>A0A511YST5_9FLAO</name>
<accession>A0A511YST5</accession>
<gene>
    <name evidence="3" type="ORF">CHA01nite_40040</name>
</gene>
<dbReference type="Pfam" id="PF13340">
    <property type="entry name" value="DUF4096"/>
    <property type="match status" value="1"/>
</dbReference>
<dbReference type="OrthoDB" id="1270539at2"/>
<dbReference type="PANTHER" id="PTHR30007">
    <property type="entry name" value="PHP DOMAIN PROTEIN"/>
    <property type="match status" value="1"/>
</dbReference>
<dbReference type="RefSeq" id="WP_146944829.1">
    <property type="nucleotide sequence ID" value="NZ_BJYJ01000089.1"/>
</dbReference>
<reference evidence="3 4" key="1">
    <citation type="submission" date="2019-07" db="EMBL/GenBank/DDBJ databases">
        <title>Whole genome shotgun sequence of Chryseobacterium hagamense NBRC 105253.</title>
        <authorList>
            <person name="Hosoyama A."/>
            <person name="Uohara A."/>
            <person name="Ohji S."/>
            <person name="Ichikawa N."/>
        </authorList>
    </citation>
    <scope>NUCLEOTIDE SEQUENCE [LARGE SCALE GENOMIC DNA]</scope>
    <source>
        <strain evidence="3 4">NBRC 105253</strain>
    </source>
</reference>
<dbReference type="GO" id="GO:0003677">
    <property type="term" value="F:DNA binding"/>
    <property type="evidence" value="ECO:0007669"/>
    <property type="project" value="InterPro"/>
</dbReference>
<feature type="domain" description="Transposase IS4-like" evidence="1">
    <location>
        <begin position="95"/>
        <end position="250"/>
    </location>
</feature>
<proteinExistence type="predicted"/>
<evidence type="ECO:0000313" key="3">
    <source>
        <dbReference type="EMBL" id="GEN78264.1"/>
    </source>
</evidence>
<dbReference type="GO" id="GO:0006313">
    <property type="term" value="P:DNA transposition"/>
    <property type="evidence" value="ECO:0007669"/>
    <property type="project" value="InterPro"/>
</dbReference>
<dbReference type="AlphaFoldDB" id="A0A511YST5"/>
<dbReference type="Pfam" id="PF01609">
    <property type="entry name" value="DDE_Tnp_1"/>
    <property type="match status" value="1"/>
</dbReference>
<dbReference type="NCBIfam" id="NF033580">
    <property type="entry name" value="transpos_IS5_3"/>
    <property type="match status" value="1"/>
</dbReference>
<comment type="caution">
    <text evidence="3">The sequence shown here is derived from an EMBL/GenBank/DDBJ whole genome shotgun (WGS) entry which is preliminary data.</text>
</comment>
<organism evidence="3 4">
    <name type="scientific">Chryseobacterium hagamense</name>
    <dbReference type="NCBI Taxonomy" id="395935"/>
    <lineage>
        <taxon>Bacteria</taxon>
        <taxon>Pseudomonadati</taxon>
        <taxon>Bacteroidota</taxon>
        <taxon>Flavobacteriia</taxon>
        <taxon>Flavobacteriales</taxon>
        <taxon>Weeksellaceae</taxon>
        <taxon>Chryseobacterium group</taxon>
        <taxon>Chryseobacterium</taxon>
    </lineage>
</organism>
<dbReference type="PANTHER" id="PTHR30007:SF0">
    <property type="entry name" value="TRANSPOSASE"/>
    <property type="match status" value="1"/>
</dbReference>
<dbReference type="Proteomes" id="UP000321863">
    <property type="component" value="Unassembled WGS sequence"/>
</dbReference>
<dbReference type="GO" id="GO:0004803">
    <property type="term" value="F:transposase activity"/>
    <property type="evidence" value="ECO:0007669"/>
    <property type="project" value="InterPro"/>
</dbReference>
<feature type="domain" description="Insertion element IS402-like" evidence="2">
    <location>
        <begin position="10"/>
        <end position="78"/>
    </location>
</feature>
<evidence type="ECO:0000259" key="2">
    <source>
        <dbReference type="Pfam" id="PF13340"/>
    </source>
</evidence>
<sequence>MRIKTYSSDLSARSWKVIKNILPVKRKSKWDLYEIINALFYLTKNGCVWRDIPGEFPPWQTVYWYYRKWVKDGTWDNINRLLIANNRLMENKDWQPTTAIIDSQTTKNSSTSTENIGIDGGKLVKGRKRFYIVDTLGNLLDSFVVAANSYDGTTAIKRWYAKYSENELLENIKLIYADGTFGGTFREEMKRKYEIEVEIPIIPIAQKGKVEIHEKRWIVERTIAWTLNNRRCCKDYERKTENANAYIVIANIRRLANKI</sequence>
<protein>
    <submittedName>
        <fullName evidence="3">IS5 family transposase</fullName>
    </submittedName>
</protein>
<dbReference type="InterPro" id="IPR025161">
    <property type="entry name" value="IS402-like_dom"/>
</dbReference>